<dbReference type="KEGG" id="nfr:ERS450000_05068"/>
<evidence type="ECO:0000313" key="3">
    <source>
        <dbReference type="Proteomes" id="UP000057820"/>
    </source>
</evidence>
<sequence length="123" mass="12832">MYLLTSALLLVVGAIHLAPGIVALSPRRARDLYGTAATDPDLALLLRHRAVLLALVGAGLMYAAFTPAVRPAMILAGFLSMLSFLAFAARDRGTLGPRTRRVARIDLAATVLLLLAGGLVAAT</sequence>
<evidence type="ECO:0008006" key="4">
    <source>
        <dbReference type="Google" id="ProtNLM"/>
    </source>
</evidence>
<name>A0A0H5PJH2_NOCFR</name>
<keyword evidence="1" id="KW-0812">Transmembrane</keyword>
<proteinExistence type="predicted"/>
<reference evidence="3" key="1">
    <citation type="submission" date="2015-03" db="EMBL/GenBank/DDBJ databases">
        <authorList>
            <consortium name="Pathogen Informatics"/>
        </authorList>
    </citation>
    <scope>NUCLEOTIDE SEQUENCE [LARGE SCALE GENOMIC DNA]</scope>
    <source>
        <strain evidence="3">NCTC11134</strain>
        <plasmid evidence="3">2</plasmid>
    </source>
</reference>
<geneLocation type="plasmid" evidence="2">
    <name>2</name>
</geneLocation>
<dbReference type="AlphaFoldDB" id="A0A0H5PJH2"/>
<feature type="transmembrane region" description="Helical" evidence="1">
    <location>
        <begin position="102"/>
        <end position="122"/>
    </location>
</feature>
<protein>
    <recommendedName>
        <fullName evidence="4">Phosphopantetheine adenylyltransferase</fullName>
    </recommendedName>
</protein>
<feature type="transmembrane region" description="Helical" evidence="1">
    <location>
        <begin position="47"/>
        <end position="65"/>
    </location>
</feature>
<dbReference type="EMBL" id="LN868939">
    <property type="protein sequence ID" value="CRY82626.1"/>
    <property type="molecule type" value="Genomic_DNA"/>
</dbReference>
<organism evidence="2 3">
    <name type="scientific">Nocardia farcinica</name>
    <dbReference type="NCBI Taxonomy" id="37329"/>
    <lineage>
        <taxon>Bacteria</taxon>
        <taxon>Bacillati</taxon>
        <taxon>Actinomycetota</taxon>
        <taxon>Actinomycetes</taxon>
        <taxon>Mycobacteriales</taxon>
        <taxon>Nocardiaceae</taxon>
        <taxon>Nocardia</taxon>
    </lineage>
</organism>
<evidence type="ECO:0000313" key="2">
    <source>
        <dbReference type="EMBL" id="CRY82626.1"/>
    </source>
</evidence>
<keyword evidence="1" id="KW-1133">Transmembrane helix</keyword>
<feature type="transmembrane region" description="Helical" evidence="1">
    <location>
        <begin position="72"/>
        <end position="90"/>
    </location>
</feature>
<keyword evidence="2" id="KW-0614">Plasmid</keyword>
<keyword evidence="1" id="KW-0472">Membrane</keyword>
<evidence type="ECO:0000256" key="1">
    <source>
        <dbReference type="SAM" id="Phobius"/>
    </source>
</evidence>
<accession>A0A0H5PJH2</accession>
<dbReference type="Proteomes" id="UP000057820">
    <property type="component" value="Plasmid 2"/>
</dbReference>
<gene>
    <name evidence="2" type="ORF">ERS450000_05068</name>
</gene>